<keyword evidence="3" id="KW-1185">Reference proteome</keyword>
<dbReference type="EMBL" id="SPVF01000106">
    <property type="protein sequence ID" value="TFW22455.1"/>
    <property type="molecule type" value="Genomic_DNA"/>
</dbReference>
<dbReference type="InterPro" id="IPR038725">
    <property type="entry name" value="YdaG_split_barrel_FMN-bd"/>
</dbReference>
<sequence length="173" mass="19194">MDSINRNQPEQNVENLTGRAAVEKLAELAKQAETCFFCTAGDSARPMNVREVDEQGNLWFLSASDSRKNQELAANPEVRLFFQGSPHAHFLTLAGRASVSRDQDKIDKLWSFALKTWFTEGKDDPRITVIKFEPAHGYYWDNKHGAAVAGIKILLGAALGKTLDDSIEGTLRA</sequence>
<gene>
    <name evidence="2" type="ORF">E4L96_07980</name>
</gene>
<evidence type="ECO:0000313" key="3">
    <source>
        <dbReference type="Proteomes" id="UP000298438"/>
    </source>
</evidence>
<dbReference type="OrthoDB" id="1432662at2"/>
<name>A0A4Y9SJD6_9BURK</name>
<dbReference type="InterPro" id="IPR012349">
    <property type="entry name" value="Split_barrel_FMN-bd"/>
</dbReference>
<organism evidence="2 3">
    <name type="scientific">Zemynaea arenosa</name>
    <dbReference type="NCBI Taxonomy" id="2561931"/>
    <lineage>
        <taxon>Bacteria</taxon>
        <taxon>Pseudomonadati</taxon>
        <taxon>Pseudomonadota</taxon>
        <taxon>Betaproteobacteria</taxon>
        <taxon>Burkholderiales</taxon>
        <taxon>Oxalobacteraceae</taxon>
        <taxon>Telluria group</taxon>
        <taxon>Zemynaea</taxon>
    </lineage>
</organism>
<proteinExistence type="predicted"/>
<evidence type="ECO:0000259" key="1">
    <source>
        <dbReference type="Pfam" id="PF16242"/>
    </source>
</evidence>
<reference evidence="2 3" key="1">
    <citation type="submission" date="2019-03" db="EMBL/GenBank/DDBJ databases">
        <title>Draft Genome Sequence of Massilia arenosa sp. nov., a Novel Massilia Species Isolated from a Sandy-loam Maize Soil.</title>
        <authorList>
            <person name="Raths R."/>
            <person name="Peta V."/>
            <person name="Bucking H."/>
        </authorList>
    </citation>
    <scope>NUCLEOTIDE SEQUENCE [LARGE SCALE GENOMIC DNA]</scope>
    <source>
        <strain evidence="2 3">MC02</strain>
    </source>
</reference>
<dbReference type="RefSeq" id="WP_135206680.1">
    <property type="nucleotide sequence ID" value="NZ_SPVF01000106.1"/>
</dbReference>
<dbReference type="Proteomes" id="UP000298438">
    <property type="component" value="Unassembled WGS sequence"/>
</dbReference>
<dbReference type="PANTHER" id="PTHR34818:SF1">
    <property type="entry name" value="PROTEIN BLI-3"/>
    <property type="match status" value="1"/>
</dbReference>
<dbReference type="InterPro" id="IPR052917">
    <property type="entry name" value="Stress-Dev_Protein"/>
</dbReference>
<comment type="caution">
    <text evidence="2">The sequence shown here is derived from an EMBL/GenBank/DDBJ whole genome shotgun (WGS) entry which is preliminary data.</text>
</comment>
<dbReference type="Pfam" id="PF16242">
    <property type="entry name" value="Pyrid_ox_like"/>
    <property type="match status" value="1"/>
</dbReference>
<dbReference type="SUPFAM" id="SSF50475">
    <property type="entry name" value="FMN-binding split barrel"/>
    <property type="match status" value="1"/>
</dbReference>
<accession>A0A4Y9SJD6</accession>
<feature type="domain" description="General stress protein FMN-binding split barrel" evidence="1">
    <location>
        <begin position="21"/>
        <end position="164"/>
    </location>
</feature>
<dbReference type="AlphaFoldDB" id="A0A4Y9SJD6"/>
<evidence type="ECO:0000313" key="2">
    <source>
        <dbReference type="EMBL" id="TFW22455.1"/>
    </source>
</evidence>
<protein>
    <submittedName>
        <fullName evidence="2">General stress protein</fullName>
    </submittedName>
</protein>
<dbReference type="PANTHER" id="PTHR34818">
    <property type="entry name" value="PROTEIN BLI-3"/>
    <property type="match status" value="1"/>
</dbReference>
<dbReference type="Gene3D" id="2.30.110.10">
    <property type="entry name" value="Electron Transport, Fmn-binding Protein, Chain A"/>
    <property type="match status" value="1"/>
</dbReference>